<dbReference type="InterPro" id="IPR002880">
    <property type="entry name" value="Pyrv_Fd/Flavodoxin_OxRdtase_N"/>
</dbReference>
<evidence type="ECO:0000259" key="2">
    <source>
        <dbReference type="Pfam" id="PF01558"/>
    </source>
</evidence>
<reference evidence="5 6" key="1">
    <citation type="submission" date="2017-09" db="EMBL/GenBank/DDBJ databases">
        <title>Depth-based differentiation of microbial function through sediment-hosted aquifers and enrichment of novel symbionts in the deep terrestrial subsurface.</title>
        <authorList>
            <person name="Probst A.J."/>
            <person name="Ladd B."/>
            <person name="Jarett J.K."/>
            <person name="Geller-Mcgrath D.E."/>
            <person name="Sieber C.M."/>
            <person name="Emerson J.B."/>
            <person name="Anantharaman K."/>
            <person name="Thomas B.C."/>
            <person name="Malmstrom R."/>
            <person name="Stieglmeier M."/>
            <person name="Klingl A."/>
            <person name="Woyke T."/>
            <person name="Ryan C.M."/>
            <person name="Banfield J.F."/>
        </authorList>
    </citation>
    <scope>NUCLEOTIDE SEQUENCE [LARGE SCALE GENOMIC DNA]</scope>
    <source>
        <strain evidence="5">CG17_big_fil_post_rev_8_21_14_2_50_48_46</strain>
    </source>
</reference>
<dbReference type="InterPro" id="IPR029061">
    <property type="entry name" value="THDP-binding"/>
</dbReference>
<comment type="caution">
    <text evidence="5">The sequence shown here is derived from an EMBL/GenBank/DDBJ whole genome shotgun (WGS) entry which is preliminary data.</text>
</comment>
<evidence type="ECO:0000259" key="3">
    <source>
        <dbReference type="Pfam" id="PF01855"/>
    </source>
</evidence>
<accession>A0A2M7G9F9</accession>
<dbReference type="EMBL" id="PFFQ01000012">
    <property type="protein sequence ID" value="PIW18727.1"/>
    <property type="molecule type" value="Genomic_DNA"/>
</dbReference>
<dbReference type="Pfam" id="PF01855">
    <property type="entry name" value="POR_N"/>
    <property type="match status" value="1"/>
</dbReference>
<sequence>MTTKSRLELDQVTIRFAGDSGDGMQLTGTQFTNTSAIVGNDLATFPDFPAEIRAPAGTLPGVSSFQVQIGEVEIYTPGDEPDVLVAMNPAALKVNLPILPKGATVVIDESQFTSRNLEKAGYASNPLEDSSLEGYRLIKVDVTKLTLNALESLEIDNRSKGRCKNFFALGMMYWMYNRPLGPSKDWIDRKFSKKPLLAEANKLAMQAGYNYANTAELMPSSFEIKPASIEPGTYRSISGNQSLALGLIAASRQAGIPLFLGTYPITPASDILHELSKHKEYGVITFQAEDEIAAVCASIGASYGGGLAVTSTSGPGICLKAEAMGLAVKTELPLVIIDVQRAGPSTGMPTKTEQSDLMLSLYSRHGESPLCVLACSKPTDCFEVALEAARIAVTFMTPVILLSDGYIANGTGPWKLPDLDQLPEIQVRRPSDPTEFKPFQRNETHLARSWAIPGMPGFEHRIGGLEGQENTGNVSYDPLNHEKMSLLREEKIQRIADFIPEQEVTGEDSGDVLVISWGGTYGAVFSAVQQLQREGKSVSHAHLRYLSPFPRNLESLMKGFKKILVPELNLGQLAKVLKYTYEQPIESLCKIQGQPFKIREVKQKIEQLLEQEKE</sequence>
<dbReference type="InterPro" id="IPR019752">
    <property type="entry name" value="Pyrv/ketoisovalerate_OxRed_cat"/>
</dbReference>
<evidence type="ECO:0000256" key="1">
    <source>
        <dbReference type="ARBA" id="ARBA00023002"/>
    </source>
</evidence>
<evidence type="ECO:0000313" key="5">
    <source>
        <dbReference type="EMBL" id="PIW18727.1"/>
    </source>
</evidence>
<evidence type="ECO:0000259" key="4">
    <source>
        <dbReference type="Pfam" id="PF17147"/>
    </source>
</evidence>
<organism evidence="5 6">
    <name type="scientific">bacterium (Candidatus Blackallbacteria) CG17_big_fil_post_rev_8_21_14_2_50_48_46</name>
    <dbReference type="NCBI Taxonomy" id="2014261"/>
    <lineage>
        <taxon>Bacteria</taxon>
        <taxon>Candidatus Blackallbacteria</taxon>
    </lineage>
</organism>
<dbReference type="InterPro" id="IPR022367">
    <property type="entry name" value="2-oxoacid/accept_OxRdtase_asu"/>
</dbReference>
<dbReference type="InterPro" id="IPR050722">
    <property type="entry name" value="Pyruvate:ferred/Flavod_OxRd"/>
</dbReference>
<dbReference type="InterPro" id="IPR009014">
    <property type="entry name" value="Transketo_C/PFOR_II"/>
</dbReference>
<feature type="domain" description="Pyruvate/ketoisovalerate oxidoreductase catalytic" evidence="2">
    <location>
        <begin position="21"/>
        <end position="210"/>
    </location>
</feature>
<dbReference type="AlphaFoldDB" id="A0A2M7G9F9"/>
<dbReference type="CDD" id="cd07034">
    <property type="entry name" value="TPP_PYR_PFOR_IOR-alpha_like"/>
    <property type="match status" value="1"/>
</dbReference>
<name>A0A2M7G9F9_9BACT</name>
<dbReference type="PANTHER" id="PTHR32154">
    <property type="entry name" value="PYRUVATE-FLAVODOXIN OXIDOREDUCTASE-RELATED"/>
    <property type="match status" value="1"/>
</dbReference>
<evidence type="ECO:0000313" key="6">
    <source>
        <dbReference type="Proteomes" id="UP000231019"/>
    </source>
</evidence>
<feature type="domain" description="Pyruvate:ferredoxin oxidoreductase core" evidence="4">
    <location>
        <begin position="511"/>
        <end position="600"/>
    </location>
</feature>
<dbReference type="Gene3D" id="3.40.920.10">
    <property type="entry name" value="Pyruvate-ferredoxin oxidoreductase, PFOR, domain III"/>
    <property type="match status" value="1"/>
</dbReference>
<dbReference type="Pfam" id="PF01558">
    <property type="entry name" value="POR"/>
    <property type="match status" value="1"/>
</dbReference>
<dbReference type="FunFam" id="3.40.50.970:FF:000022">
    <property type="entry name" value="2-oxoglutarate ferredoxin oxidoreductase alpha subunit"/>
    <property type="match status" value="1"/>
</dbReference>
<dbReference type="Proteomes" id="UP000231019">
    <property type="component" value="Unassembled WGS sequence"/>
</dbReference>
<dbReference type="NCBIfam" id="TIGR03710">
    <property type="entry name" value="OAFO_sf"/>
    <property type="match status" value="1"/>
</dbReference>
<keyword evidence="1" id="KW-0560">Oxidoreductase</keyword>
<dbReference type="SUPFAM" id="SSF53323">
    <property type="entry name" value="Pyruvate-ferredoxin oxidoreductase, PFOR, domain III"/>
    <property type="match status" value="1"/>
</dbReference>
<protein>
    <submittedName>
        <fullName evidence="5">2-oxoglutarate ferredoxin oxidoreductase subunit alpha</fullName>
    </submittedName>
</protein>
<dbReference type="SUPFAM" id="SSF52518">
    <property type="entry name" value="Thiamin diphosphate-binding fold (THDP-binding)"/>
    <property type="match status" value="1"/>
</dbReference>
<dbReference type="Gene3D" id="3.40.50.970">
    <property type="match status" value="1"/>
</dbReference>
<dbReference type="InterPro" id="IPR002869">
    <property type="entry name" value="Pyrv_flavodox_OxRed_cen"/>
</dbReference>
<proteinExistence type="predicted"/>
<feature type="domain" description="Pyruvate flavodoxin/ferredoxin oxidoreductase pyrimidine binding" evidence="3">
    <location>
        <begin position="258"/>
        <end position="471"/>
    </location>
</feature>
<dbReference type="Gene3D" id="3.40.50.920">
    <property type="match status" value="1"/>
</dbReference>
<dbReference type="GO" id="GO:0016903">
    <property type="term" value="F:oxidoreductase activity, acting on the aldehyde or oxo group of donors"/>
    <property type="evidence" value="ECO:0007669"/>
    <property type="project" value="InterPro"/>
</dbReference>
<dbReference type="PANTHER" id="PTHR32154:SF20">
    <property type="entry name" value="2-OXOGLUTARATE OXIDOREDUCTASE SUBUNIT KORA"/>
    <property type="match status" value="1"/>
</dbReference>
<gene>
    <name evidence="5" type="ORF">COW36_04625</name>
</gene>
<dbReference type="GO" id="GO:0006979">
    <property type="term" value="P:response to oxidative stress"/>
    <property type="evidence" value="ECO:0007669"/>
    <property type="project" value="TreeGrafter"/>
</dbReference>
<dbReference type="Pfam" id="PF17147">
    <property type="entry name" value="PFOR_II"/>
    <property type="match status" value="1"/>
</dbReference>
<dbReference type="SUPFAM" id="SSF52922">
    <property type="entry name" value="TK C-terminal domain-like"/>
    <property type="match status" value="1"/>
</dbReference>
<dbReference type="InterPro" id="IPR033412">
    <property type="entry name" value="PFOR_II"/>
</dbReference>